<organism evidence="2 3">
    <name type="scientific">Paraburkholderia caribensis MBA4</name>
    <dbReference type="NCBI Taxonomy" id="1323664"/>
    <lineage>
        <taxon>Bacteria</taxon>
        <taxon>Pseudomonadati</taxon>
        <taxon>Pseudomonadota</taxon>
        <taxon>Betaproteobacteria</taxon>
        <taxon>Burkholderiales</taxon>
        <taxon>Burkholderiaceae</taxon>
        <taxon>Paraburkholderia</taxon>
    </lineage>
</organism>
<sequence length="92" mass="9430">MTGAFKGKELTQADICGVTVYVELGIGAIAGYGVTIMFLGLNQLLVLAGEVMPPLHLIKLAIAEAPAILVMRGANIGPSVSLGVNGLLGFLH</sequence>
<keyword evidence="1" id="KW-0812">Transmembrane</keyword>
<name>A0A0P0RIV1_9BURK</name>
<keyword evidence="1" id="KW-1133">Transmembrane helix</keyword>
<dbReference type="Proteomes" id="UP000019146">
    <property type="component" value="Chromosome 2"/>
</dbReference>
<dbReference type="KEGG" id="bcai:K788_00001410"/>
<accession>A0A0P0RIV1</accession>
<gene>
    <name evidence="2" type="ORF">K788_00001410</name>
</gene>
<evidence type="ECO:0000313" key="3">
    <source>
        <dbReference type="Proteomes" id="UP000019146"/>
    </source>
</evidence>
<evidence type="ECO:0000256" key="1">
    <source>
        <dbReference type="SAM" id="Phobius"/>
    </source>
</evidence>
<reference evidence="2 3" key="1">
    <citation type="journal article" date="2014" name="Genome Announc.">
        <title>Draft Genome Sequence of the Haloacid-Degrading Burkholderia caribensis Strain MBA4.</title>
        <authorList>
            <person name="Pan Y."/>
            <person name="Kong K.F."/>
            <person name="Tsang J.S."/>
        </authorList>
    </citation>
    <scope>NUCLEOTIDE SEQUENCE [LARGE SCALE GENOMIC DNA]</scope>
    <source>
        <strain evidence="2 3">MBA4</strain>
    </source>
</reference>
<dbReference type="EMBL" id="CP012747">
    <property type="protein sequence ID" value="ALL68700.1"/>
    <property type="molecule type" value="Genomic_DNA"/>
</dbReference>
<feature type="transmembrane region" description="Helical" evidence="1">
    <location>
        <begin position="29"/>
        <end position="49"/>
    </location>
</feature>
<evidence type="ECO:0000313" key="2">
    <source>
        <dbReference type="EMBL" id="ALL68700.1"/>
    </source>
</evidence>
<dbReference type="AlphaFoldDB" id="A0A0P0RIV1"/>
<protein>
    <submittedName>
        <fullName evidence="2">Uncharacterized protein</fullName>
    </submittedName>
</protein>
<keyword evidence="1" id="KW-0472">Membrane</keyword>
<proteinExistence type="predicted"/>